<reference evidence="3 4" key="1">
    <citation type="submission" date="2017-10" db="EMBL/GenBank/DDBJ databases">
        <title>Sequencing the genomes of 1000 actinobacteria strains.</title>
        <authorList>
            <person name="Klenk H.-P."/>
        </authorList>
    </citation>
    <scope>NUCLEOTIDE SEQUENCE [LARGE SCALE GENOMIC DNA]</scope>
    <source>
        <strain evidence="3 4">DSM 21801</strain>
    </source>
</reference>
<dbReference type="Proteomes" id="UP000224915">
    <property type="component" value="Unassembled WGS sequence"/>
</dbReference>
<sequence>MRVAVGQLDARHGSTPQGRAAALRAALDAVDQARAAGADLLVLPEYAPGWESRPVAALAEDEDGPYLTALREAAHGMTLVVGLVLPAENGRARNVSVVLQGAAEGTRARVVGRYAKVHLYDAYGARESDLFDAGDPAADGAPLVIEVAGPEGDPVRVGVLTCYDLRFPEAARALTDGAGGCDVIVLGAAWAAGEGKADQLRTLVRARAIENTAYVALASQAGRGRVGGSAVIDPRGVVLAEVGPGSDAGCVGAPGDDVAPGAARIAVADVDLADLARVREVSPVLAHRRYRVVAREA</sequence>
<dbReference type="RefSeq" id="WP_098469414.1">
    <property type="nucleotide sequence ID" value="NZ_PDJD01000001.1"/>
</dbReference>
<accession>A0A2A9D152</accession>
<dbReference type="AlphaFoldDB" id="A0A2A9D152"/>
<dbReference type="SUPFAM" id="SSF56317">
    <property type="entry name" value="Carbon-nitrogen hydrolase"/>
    <property type="match status" value="1"/>
</dbReference>
<comment type="similarity">
    <text evidence="1">Belongs to the carbon-nitrogen hydrolase superfamily. NIT1/NIT2 family.</text>
</comment>
<evidence type="ECO:0000313" key="3">
    <source>
        <dbReference type="EMBL" id="PFG20428.1"/>
    </source>
</evidence>
<dbReference type="InterPro" id="IPR003010">
    <property type="entry name" value="C-N_Hydrolase"/>
</dbReference>
<comment type="caution">
    <text evidence="3">The sequence shown here is derived from an EMBL/GenBank/DDBJ whole genome shotgun (WGS) entry which is preliminary data.</text>
</comment>
<dbReference type="PANTHER" id="PTHR23088">
    <property type="entry name" value="NITRILASE-RELATED"/>
    <property type="match status" value="1"/>
</dbReference>
<proteinExistence type="inferred from homology"/>
<feature type="domain" description="CN hydrolase" evidence="2">
    <location>
        <begin position="1"/>
        <end position="272"/>
    </location>
</feature>
<keyword evidence="4" id="KW-1185">Reference proteome</keyword>
<dbReference type="EMBL" id="PDJD01000001">
    <property type="protein sequence ID" value="PFG20428.1"/>
    <property type="molecule type" value="Genomic_DNA"/>
</dbReference>
<dbReference type="Pfam" id="PF00795">
    <property type="entry name" value="CN_hydrolase"/>
    <property type="match status" value="1"/>
</dbReference>
<protein>
    <submittedName>
        <fullName evidence="3">Putative amidohydrolase</fullName>
    </submittedName>
</protein>
<dbReference type="Gene3D" id="3.60.110.10">
    <property type="entry name" value="Carbon-nitrogen hydrolase"/>
    <property type="match status" value="1"/>
</dbReference>
<evidence type="ECO:0000259" key="2">
    <source>
        <dbReference type="PROSITE" id="PS50263"/>
    </source>
</evidence>
<keyword evidence="3" id="KW-0378">Hydrolase</keyword>
<gene>
    <name evidence="3" type="ORF">ATL40_2026</name>
</gene>
<name>A0A2A9D152_9MICO</name>
<evidence type="ECO:0000256" key="1">
    <source>
        <dbReference type="ARBA" id="ARBA00010613"/>
    </source>
</evidence>
<dbReference type="PANTHER" id="PTHR23088:SF27">
    <property type="entry name" value="DEAMINATED GLUTATHIONE AMIDASE"/>
    <property type="match status" value="1"/>
</dbReference>
<evidence type="ECO:0000313" key="4">
    <source>
        <dbReference type="Proteomes" id="UP000224915"/>
    </source>
</evidence>
<dbReference type="PROSITE" id="PS50263">
    <property type="entry name" value="CN_HYDROLASE"/>
    <property type="match status" value="1"/>
</dbReference>
<dbReference type="GO" id="GO:0016787">
    <property type="term" value="F:hydrolase activity"/>
    <property type="evidence" value="ECO:0007669"/>
    <property type="project" value="UniProtKB-KW"/>
</dbReference>
<organism evidence="3 4">
    <name type="scientific">Serinibacter salmoneus</name>
    <dbReference type="NCBI Taxonomy" id="556530"/>
    <lineage>
        <taxon>Bacteria</taxon>
        <taxon>Bacillati</taxon>
        <taxon>Actinomycetota</taxon>
        <taxon>Actinomycetes</taxon>
        <taxon>Micrococcales</taxon>
        <taxon>Beutenbergiaceae</taxon>
        <taxon>Serinibacter</taxon>
    </lineage>
</organism>
<dbReference type="InterPro" id="IPR036526">
    <property type="entry name" value="C-N_Hydrolase_sf"/>
</dbReference>
<dbReference type="OrthoDB" id="9811121at2"/>